<dbReference type="InterPro" id="IPR036388">
    <property type="entry name" value="WH-like_DNA-bd_sf"/>
</dbReference>
<gene>
    <name evidence="6" type="ORF">RM877_07215</name>
</gene>
<dbReference type="PROSITE" id="PS51118">
    <property type="entry name" value="HTH_HXLR"/>
    <property type="match status" value="1"/>
</dbReference>
<sequence length="134" mass="14859">MRSSVEDAPEYCAIEFAMEVLGGRWKLAILKQLVSGTHRFGELRRALPGITQRMLTRQLRELEADGLVTRTVHREVPPRVEYALTDVGRSLDAITAQLDTWGRWYQETVRRTPAAGAGAEPAGTGSHSVVRISS</sequence>
<reference evidence="7" key="1">
    <citation type="submission" date="2023-07" db="EMBL/GenBank/DDBJ databases">
        <title>30 novel species of actinomycetes from the DSMZ collection.</title>
        <authorList>
            <person name="Nouioui I."/>
        </authorList>
    </citation>
    <scope>NUCLEOTIDE SEQUENCE [LARGE SCALE GENOMIC DNA]</scope>
    <source>
        <strain evidence="7">DSM 41981</strain>
    </source>
</reference>
<dbReference type="PANTHER" id="PTHR33204">
    <property type="entry name" value="TRANSCRIPTIONAL REGULATOR, MARR FAMILY"/>
    <property type="match status" value="1"/>
</dbReference>
<keyword evidence="1" id="KW-0805">Transcription regulation</keyword>
<keyword evidence="3" id="KW-0804">Transcription</keyword>
<organism evidence="6 7">
    <name type="scientific">Streptomyces doudnae</name>
    <dbReference type="NCBI Taxonomy" id="3075536"/>
    <lineage>
        <taxon>Bacteria</taxon>
        <taxon>Bacillati</taxon>
        <taxon>Actinomycetota</taxon>
        <taxon>Actinomycetes</taxon>
        <taxon>Kitasatosporales</taxon>
        <taxon>Streptomycetaceae</taxon>
        <taxon>Streptomyces</taxon>
    </lineage>
</organism>
<keyword evidence="2" id="KW-0238">DNA-binding</keyword>
<dbReference type="GO" id="GO:0003677">
    <property type="term" value="F:DNA binding"/>
    <property type="evidence" value="ECO:0007669"/>
    <property type="project" value="UniProtKB-KW"/>
</dbReference>
<name>A0ABD5EIM7_9ACTN</name>
<feature type="domain" description="HTH hxlR-type" evidence="5">
    <location>
        <begin position="12"/>
        <end position="110"/>
    </location>
</feature>
<dbReference type="Gene3D" id="1.10.10.10">
    <property type="entry name" value="Winged helix-like DNA-binding domain superfamily/Winged helix DNA-binding domain"/>
    <property type="match status" value="1"/>
</dbReference>
<comment type="caution">
    <text evidence="6">The sequence shown here is derived from an EMBL/GenBank/DDBJ whole genome shotgun (WGS) entry which is preliminary data.</text>
</comment>
<feature type="compositionally biased region" description="Low complexity" evidence="4">
    <location>
        <begin position="112"/>
        <end position="125"/>
    </location>
</feature>
<evidence type="ECO:0000256" key="4">
    <source>
        <dbReference type="SAM" id="MobiDB-lite"/>
    </source>
</evidence>
<proteinExistence type="predicted"/>
<dbReference type="CDD" id="cd00090">
    <property type="entry name" value="HTH_ARSR"/>
    <property type="match status" value="1"/>
</dbReference>
<evidence type="ECO:0000256" key="2">
    <source>
        <dbReference type="ARBA" id="ARBA00023125"/>
    </source>
</evidence>
<dbReference type="RefSeq" id="WP_176729988.1">
    <property type="nucleotide sequence ID" value="NZ_JAVRES010000002.1"/>
</dbReference>
<evidence type="ECO:0000259" key="5">
    <source>
        <dbReference type="PROSITE" id="PS51118"/>
    </source>
</evidence>
<evidence type="ECO:0000313" key="6">
    <source>
        <dbReference type="EMBL" id="MDT0434471.1"/>
    </source>
</evidence>
<dbReference type="Pfam" id="PF01638">
    <property type="entry name" value="HxlR"/>
    <property type="match status" value="1"/>
</dbReference>
<accession>A0ABD5EIM7</accession>
<dbReference type="Proteomes" id="UP001183535">
    <property type="component" value="Unassembled WGS sequence"/>
</dbReference>
<dbReference type="InterPro" id="IPR036390">
    <property type="entry name" value="WH_DNA-bd_sf"/>
</dbReference>
<keyword evidence="7" id="KW-1185">Reference proteome</keyword>
<dbReference type="InterPro" id="IPR011991">
    <property type="entry name" value="ArsR-like_HTH"/>
</dbReference>
<dbReference type="PANTHER" id="PTHR33204:SF29">
    <property type="entry name" value="TRANSCRIPTIONAL REGULATOR"/>
    <property type="match status" value="1"/>
</dbReference>
<evidence type="ECO:0000256" key="1">
    <source>
        <dbReference type="ARBA" id="ARBA00023015"/>
    </source>
</evidence>
<evidence type="ECO:0000313" key="7">
    <source>
        <dbReference type="Proteomes" id="UP001183535"/>
    </source>
</evidence>
<evidence type="ECO:0000256" key="3">
    <source>
        <dbReference type="ARBA" id="ARBA00023163"/>
    </source>
</evidence>
<dbReference type="SUPFAM" id="SSF46785">
    <property type="entry name" value="Winged helix' DNA-binding domain"/>
    <property type="match status" value="1"/>
</dbReference>
<dbReference type="AlphaFoldDB" id="A0ABD5EIM7"/>
<dbReference type="EMBL" id="JAVRES010000002">
    <property type="protein sequence ID" value="MDT0434471.1"/>
    <property type="molecule type" value="Genomic_DNA"/>
</dbReference>
<protein>
    <submittedName>
        <fullName evidence="6">Helix-turn-helix domain-containing protein</fullName>
    </submittedName>
</protein>
<feature type="region of interest" description="Disordered" evidence="4">
    <location>
        <begin position="112"/>
        <end position="134"/>
    </location>
</feature>
<dbReference type="InterPro" id="IPR002577">
    <property type="entry name" value="HTH_HxlR"/>
</dbReference>